<dbReference type="OrthoDB" id="240216at2759"/>
<comment type="similarity">
    <text evidence="2">Belongs to the carnitine/choline acetyltransferase family.</text>
</comment>
<keyword evidence="3" id="KW-0808">Transferase</keyword>
<feature type="active site" description="Proton acceptor" evidence="10">
    <location>
        <position position="427"/>
    </location>
</feature>
<dbReference type="PANTHER" id="PTHR22589">
    <property type="entry name" value="CARNITINE O-ACYLTRANSFERASE"/>
    <property type="match status" value="1"/>
</dbReference>
<comment type="caution">
    <text evidence="12">The sequence shown here is derived from an EMBL/GenBank/DDBJ whole genome shotgun (WGS) entry which is preliminary data.</text>
</comment>
<dbReference type="GO" id="GO:0016020">
    <property type="term" value="C:membrane"/>
    <property type="evidence" value="ECO:0007669"/>
    <property type="project" value="UniProtKB-SubCell"/>
</dbReference>
<evidence type="ECO:0000256" key="6">
    <source>
        <dbReference type="ARBA" id="ARBA00022989"/>
    </source>
</evidence>
<dbReference type="EMBL" id="CANHGI010000005">
    <property type="protein sequence ID" value="CAI5451446.1"/>
    <property type="molecule type" value="Genomic_DNA"/>
</dbReference>
<keyword evidence="7" id="KW-0443">Lipid metabolism</keyword>
<feature type="domain" description="Choline/carnitine acyltransferase" evidence="11">
    <location>
        <begin position="132"/>
        <end position="715"/>
    </location>
</feature>
<dbReference type="GO" id="GO:0009437">
    <property type="term" value="P:carnitine metabolic process"/>
    <property type="evidence" value="ECO:0007669"/>
    <property type="project" value="TreeGrafter"/>
</dbReference>
<dbReference type="Pfam" id="PF00755">
    <property type="entry name" value="Carn_acyltransf"/>
    <property type="match status" value="1"/>
</dbReference>
<reference evidence="12" key="1">
    <citation type="submission" date="2022-11" db="EMBL/GenBank/DDBJ databases">
        <authorList>
            <person name="Kikuchi T."/>
        </authorList>
    </citation>
    <scope>NUCLEOTIDE SEQUENCE</scope>
    <source>
        <strain evidence="12">PS1010</strain>
    </source>
</reference>
<dbReference type="InterPro" id="IPR000542">
    <property type="entry name" value="Carn_acyl_trans"/>
</dbReference>
<dbReference type="FunFam" id="3.30.559.10:FF:000002">
    <property type="entry name" value="carnitine O-palmitoyltransferase 1, liver isoform"/>
    <property type="match status" value="1"/>
</dbReference>
<keyword evidence="6" id="KW-1133">Transmembrane helix</keyword>
<dbReference type="GO" id="GO:0005739">
    <property type="term" value="C:mitochondrion"/>
    <property type="evidence" value="ECO:0007669"/>
    <property type="project" value="TreeGrafter"/>
</dbReference>
<evidence type="ECO:0000256" key="4">
    <source>
        <dbReference type="ARBA" id="ARBA00022692"/>
    </source>
</evidence>
<evidence type="ECO:0000256" key="7">
    <source>
        <dbReference type="ARBA" id="ARBA00023098"/>
    </source>
</evidence>
<sequence>MATSPRGCRRRCRKKGRQRRRIAADSTPSWPIRPHLFIGLVVIGSASRLRNFSEVSLEVFLKTLAISTASTYAATFLLRKFLKYFYFSYKAYLFENPKKPSTRTKLWGILQMILLKLAPPKLNSCDYLLPNLPLPTLKNTVDQYIESMKYILSEDEYCELEQDAKKFLSEEGKILQRYAWIMHKFKDNYVTSFWEKYIYNAGRYPLLINSSVAQCTTYGKSESLQPYQIARLIYIEAIANLALDRQLGYKPIGDGLLSTRHYKNIYNGVRLPGEEYDHYQWNKPSRHFMIVHRGTWYKVYICDEKRNIYTVDQLSKIVNEVMSRDDKEVGVLSKIAALTTDRRTEWYRNREKYFLKNSKNKELLETIETSMFVVSADDQLIWNSETAADLSAYMKDMMTGDGKNRWADKTINYAVDSTGRGGATVEHSPADGAELDHLCENFLFADKFAMKLPSKDEQLQAMELTADDKQTLKLAEKLEFEMVEGLENEINRCYDNHMKAVDDFHISSVVFKDFGKGRVKKCGISPDGFVQMALQLAAYRELGRFVLTYESGSVRFFANTRTETVRPVTKKSCDFVNSMIDPNVTRETRRDLLRQACESHVANCKNVMTGNGIDRHLFVLCVLAKGFGYENKFLDHYSNQKWILSTSNIPNMTNQIDEDSDMHNIMLGGSFGAVAQDGYGVCYRFGGNQTILVHITSYHSSEKTDSDRFMGYLREAFHSLADLFETEH</sequence>
<evidence type="ECO:0000256" key="2">
    <source>
        <dbReference type="ARBA" id="ARBA00005232"/>
    </source>
</evidence>
<organism evidence="12 13">
    <name type="scientific">Caenorhabditis angaria</name>
    <dbReference type="NCBI Taxonomy" id="860376"/>
    <lineage>
        <taxon>Eukaryota</taxon>
        <taxon>Metazoa</taxon>
        <taxon>Ecdysozoa</taxon>
        <taxon>Nematoda</taxon>
        <taxon>Chromadorea</taxon>
        <taxon>Rhabditida</taxon>
        <taxon>Rhabditina</taxon>
        <taxon>Rhabditomorpha</taxon>
        <taxon>Rhabditoidea</taxon>
        <taxon>Rhabditidae</taxon>
        <taxon>Peloderinae</taxon>
        <taxon>Caenorhabditis</taxon>
    </lineage>
</organism>
<dbReference type="PROSITE" id="PS00439">
    <property type="entry name" value="ACYLTRANSF_C_1"/>
    <property type="match status" value="1"/>
</dbReference>
<proteinExistence type="inferred from homology"/>
<dbReference type="InterPro" id="IPR039551">
    <property type="entry name" value="Cho/carn_acyl_trans"/>
</dbReference>
<accession>A0A9P1IUN4</accession>
<keyword evidence="8" id="KW-0472">Membrane</keyword>
<keyword evidence="4" id="KW-0812">Transmembrane</keyword>
<evidence type="ECO:0000313" key="13">
    <source>
        <dbReference type="Proteomes" id="UP001152747"/>
    </source>
</evidence>
<evidence type="ECO:0000256" key="3">
    <source>
        <dbReference type="ARBA" id="ARBA00022679"/>
    </source>
</evidence>
<dbReference type="InterPro" id="IPR023213">
    <property type="entry name" value="CAT-like_dom_sf"/>
</dbReference>
<evidence type="ECO:0000256" key="9">
    <source>
        <dbReference type="ARBA" id="ARBA00023315"/>
    </source>
</evidence>
<evidence type="ECO:0000259" key="11">
    <source>
        <dbReference type="Pfam" id="PF00755"/>
    </source>
</evidence>
<keyword evidence="9" id="KW-0012">Acyltransferase</keyword>
<evidence type="ECO:0000256" key="5">
    <source>
        <dbReference type="ARBA" id="ARBA00022832"/>
    </source>
</evidence>
<gene>
    <name evidence="12" type="ORF">CAMP_LOCUS14083</name>
</gene>
<evidence type="ECO:0000256" key="10">
    <source>
        <dbReference type="PIRSR" id="PIRSR600542-1"/>
    </source>
</evidence>
<evidence type="ECO:0000256" key="1">
    <source>
        <dbReference type="ARBA" id="ARBA00004141"/>
    </source>
</evidence>
<evidence type="ECO:0000256" key="8">
    <source>
        <dbReference type="ARBA" id="ARBA00023136"/>
    </source>
</evidence>
<dbReference type="Gene3D" id="3.30.559.70">
    <property type="entry name" value="Choline/Carnitine o-acyltransferase, domain 2"/>
    <property type="match status" value="1"/>
</dbReference>
<dbReference type="Proteomes" id="UP001152747">
    <property type="component" value="Unassembled WGS sequence"/>
</dbReference>
<dbReference type="PANTHER" id="PTHR22589:SF110">
    <property type="entry name" value="CHOLINE_CARNITINE ACYLTRANSFERASE DOMAIN-CONTAINING PROTEIN"/>
    <property type="match status" value="1"/>
</dbReference>
<dbReference type="Gene3D" id="3.30.559.10">
    <property type="entry name" value="Chloramphenicol acetyltransferase-like domain"/>
    <property type="match status" value="1"/>
</dbReference>
<keyword evidence="13" id="KW-1185">Reference proteome</keyword>
<dbReference type="GO" id="GO:0006631">
    <property type="term" value="P:fatty acid metabolic process"/>
    <property type="evidence" value="ECO:0007669"/>
    <property type="project" value="UniProtKB-KW"/>
</dbReference>
<name>A0A9P1IUN4_9PELO</name>
<evidence type="ECO:0000313" key="12">
    <source>
        <dbReference type="EMBL" id="CAI5451446.1"/>
    </source>
</evidence>
<dbReference type="AlphaFoldDB" id="A0A9P1IUN4"/>
<dbReference type="SUPFAM" id="SSF52777">
    <property type="entry name" value="CoA-dependent acyltransferases"/>
    <property type="match status" value="2"/>
</dbReference>
<protein>
    <recommendedName>
        <fullName evidence="11">Choline/carnitine acyltransferase domain-containing protein</fullName>
    </recommendedName>
</protein>
<comment type="subcellular location">
    <subcellularLocation>
        <location evidence="1">Membrane</location>
        <topology evidence="1">Multi-pass membrane protein</topology>
    </subcellularLocation>
</comment>
<dbReference type="GO" id="GO:0004095">
    <property type="term" value="F:carnitine O-palmitoyltransferase activity"/>
    <property type="evidence" value="ECO:0007669"/>
    <property type="project" value="TreeGrafter"/>
</dbReference>
<keyword evidence="5" id="KW-0276">Fatty acid metabolism</keyword>
<dbReference type="InterPro" id="IPR042231">
    <property type="entry name" value="Cho/carn_acyl_trans_2"/>
</dbReference>